<organism evidence="4 5">
    <name type="scientific">Cherax quadricarinatus</name>
    <name type="common">Australian red claw crayfish</name>
    <dbReference type="NCBI Taxonomy" id="27406"/>
    <lineage>
        <taxon>Eukaryota</taxon>
        <taxon>Metazoa</taxon>
        <taxon>Ecdysozoa</taxon>
        <taxon>Arthropoda</taxon>
        <taxon>Crustacea</taxon>
        <taxon>Multicrustacea</taxon>
        <taxon>Malacostraca</taxon>
        <taxon>Eumalacostraca</taxon>
        <taxon>Eucarida</taxon>
        <taxon>Decapoda</taxon>
        <taxon>Pleocyemata</taxon>
        <taxon>Astacidea</taxon>
        <taxon>Parastacoidea</taxon>
        <taxon>Parastacidae</taxon>
        <taxon>Cherax</taxon>
    </lineage>
</organism>
<evidence type="ECO:0000313" key="5">
    <source>
        <dbReference type="Proteomes" id="UP001445076"/>
    </source>
</evidence>
<dbReference type="Proteomes" id="UP001445076">
    <property type="component" value="Unassembled WGS sequence"/>
</dbReference>
<comment type="caution">
    <text evidence="4">The sequence shown here is derived from an EMBL/GenBank/DDBJ whole genome shotgun (WGS) entry which is preliminary data.</text>
</comment>
<dbReference type="InterPro" id="IPR051825">
    <property type="entry name" value="SRCIN1"/>
</dbReference>
<sequence length="290" mass="32060">SEAETSSTGRGRNLKPRTSLPIVRTPSKTLERPLGLVFLQFRGETKRALLPNEITSLDTVKALFVRSFPNQLTMQYLDLPSVKIYIHDSNKDMFYDLEELGDIRDRSVLRVFEGEGVNGQGGGAWDQDQSYFSEPEVDSDFQQQHVHNKSKSGKSGGYYMTHSYPPGTPQANAGVAPIPRGGGPRPPYTSERMHGDGYLSSPERSPRPYATTGSTYLTQTPSYEDPYYGGQYGSRSGSVTPIIDEEARSAFYSMRVEQMERQLASLTGLVQKALHTGVASSPRPEIIPLA</sequence>
<reference evidence="4 5" key="1">
    <citation type="journal article" date="2024" name="BMC Genomics">
        <title>Genome assembly of redclaw crayfish (Cherax quadricarinatus) provides insights into its immune adaptation and hypoxia tolerance.</title>
        <authorList>
            <person name="Liu Z."/>
            <person name="Zheng J."/>
            <person name="Li H."/>
            <person name="Fang K."/>
            <person name="Wang S."/>
            <person name="He J."/>
            <person name="Zhou D."/>
            <person name="Weng S."/>
            <person name="Chi M."/>
            <person name="Gu Z."/>
            <person name="He J."/>
            <person name="Li F."/>
            <person name="Wang M."/>
        </authorList>
    </citation>
    <scope>NUCLEOTIDE SEQUENCE [LARGE SCALE GENOMIC DNA]</scope>
    <source>
        <strain evidence="4">ZL_2023a</strain>
    </source>
</reference>
<evidence type="ECO:0000259" key="3">
    <source>
        <dbReference type="Pfam" id="PF03915"/>
    </source>
</evidence>
<proteinExistence type="predicted"/>
<keyword evidence="5" id="KW-1185">Reference proteome</keyword>
<dbReference type="AlphaFoldDB" id="A0AAW0Y2K3"/>
<dbReference type="PANTHER" id="PTHR22741:SF10">
    <property type="entry name" value="COILED-COIL DOMAIN-CONTAINING PROTEIN CG32809"/>
    <property type="match status" value="1"/>
</dbReference>
<evidence type="ECO:0000256" key="1">
    <source>
        <dbReference type="ARBA" id="ARBA00023054"/>
    </source>
</evidence>
<name>A0AAW0Y2K3_CHEQU</name>
<dbReference type="GO" id="GO:0005737">
    <property type="term" value="C:cytoplasm"/>
    <property type="evidence" value="ECO:0007669"/>
    <property type="project" value="TreeGrafter"/>
</dbReference>
<feature type="compositionally biased region" description="Polar residues" evidence="2">
    <location>
        <begin position="211"/>
        <end position="222"/>
    </location>
</feature>
<feature type="region of interest" description="Disordered" evidence="2">
    <location>
        <begin position="1"/>
        <end position="22"/>
    </location>
</feature>
<feature type="compositionally biased region" description="Polar residues" evidence="2">
    <location>
        <begin position="1"/>
        <end position="10"/>
    </location>
</feature>
<accession>A0AAW0Y2K3</accession>
<feature type="domain" description="Actin interacting protein 3-like C-terminal" evidence="3">
    <location>
        <begin position="38"/>
        <end position="111"/>
    </location>
</feature>
<dbReference type="EMBL" id="JARKIK010000007">
    <property type="protein sequence ID" value="KAK8751033.1"/>
    <property type="molecule type" value="Genomic_DNA"/>
</dbReference>
<feature type="region of interest" description="Disordered" evidence="2">
    <location>
        <begin position="179"/>
        <end position="222"/>
    </location>
</feature>
<dbReference type="InterPro" id="IPR022782">
    <property type="entry name" value="AIP3-like_C"/>
</dbReference>
<evidence type="ECO:0000256" key="2">
    <source>
        <dbReference type="SAM" id="MobiDB-lite"/>
    </source>
</evidence>
<feature type="non-terminal residue" evidence="4">
    <location>
        <position position="1"/>
    </location>
</feature>
<gene>
    <name evidence="4" type="ORF">OTU49_017518</name>
</gene>
<protein>
    <recommendedName>
        <fullName evidence="3">Actin interacting protein 3-like C-terminal domain-containing protein</fullName>
    </recommendedName>
</protein>
<dbReference type="PANTHER" id="PTHR22741">
    <property type="entry name" value="P140CAP/SNIP-RELATED"/>
    <property type="match status" value="1"/>
</dbReference>
<evidence type="ECO:0000313" key="4">
    <source>
        <dbReference type="EMBL" id="KAK8751033.1"/>
    </source>
</evidence>
<dbReference type="Pfam" id="PF03915">
    <property type="entry name" value="AIP3"/>
    <property type="match status" value="1"/>
</dbReference>
<keyword evidence="1" id="KW-0175">Coiled coil</keyword>
<feature type="non-terminal residue" evidence="4">
    <location>
        <position position="290"/>
    </location>
</feature>